<name>A0ABD1T7J7_9LAMI</name>
<dbReference type="Proteomes" id="UP001604277">
    <property type="component" value="Unassembled WGS sequence"/>
</dbReference>
<keyword evidence="3" id="KW-1185">Reference proteome</keyword>
<gene>
    <name evidence="2" type="ORF">Fot_32307</name>
</gene>
<accession>A0ABD1T7J7</accession>
<evidence type="ECO:0000313" key="3">
    <source>
        <dbReference type="Proteomes" id="UP001604277"/>
    </source>
</evidence>
<protein>
    <recommendedName>
        <fullName evidence="4">Reverse transcriptase domain-containing protein</fullName>
    </recommendedName>
</protein>
<dbReference type="AlphaFoldDB" id="A0ABD1T7J7"/>
<feature type="compositionally biased region" description="Polar residues" evidence="1">
    <location>
        <begin position="43"/>
        <end position="55"/>
    </location>
</feature>
<organism evidence="2 3">
    <name type="scientific">Forsythia ovata</name>
    <dbReference type="NCBI Taxonomy" id="205694"/>
    <lineage>
        <taxon>Eukaryota</taxon>
        <taxon>Viridiplantae</taxon>
        <taxon>Streptophyta</taxon>
        <taxon>Embryophyta</taxon>
        <taxon>Tracheophyta</taxon>
        <taxon>Spermatophyta</taxon>
        <taxon>Magnoliopsida</taxon>
        <taxon>eudicotyledons</taxon>
        <taxon>Gunneridae</taxon>
        <taxon>Pentapetalae</taxon>
        <taxon>asterids</taxon>
        <taxon>lamiids</taxon>
        <taxon>Lamiales</taxon>
        <taxon>Oleaceae</taxon>
        <taxon>Forsythieae</taxon>
        <taxon>Forsythia</taxon>
    </lineage>
</organism>
<evidence type="ECO:0000256" key="1">
    <source>
        <dbReference type="SAM" id="MobiDB-lite"/>
    </source>
</evidence>
<feature type="region of interest" description="Disordered" evidence="1">
    <location>
        <begin position="41"/>
        <end position="61"/>
    </location>
</feature>
<dbReference type="EMBL" id="JBFOLJ010000009">
    <property type="protein sequence ID" value="KAL2508660.1"/>
    <property type="molecule type" value="Genomic_DNA"/>
</dbReference>
<evidence type="ECO:0008006" key="4">
    <source>
        <dbReference type="Google" id="ProtNLM"/>
    </source>
</evidence>
<proteinExistence type="predicted"/>
<comment type="caution">
    <text evidence="2">The sequence shown here is derived from an EMBL/GenBank/DDBJ whole genome shotgun (WGS) entry which is preliminary data.</text>
</comment>
<reference evidence="3" key="1">
    <citation type="submission" date="2024-07" db="EMBL/GenBank/DDBJ databases">
        <title>Two chromosome-level genome assemblies of Korean endemic species Abeliophyllum distichum and Forsythia ovata (Oleaceae).</title>
        <authorList>
            <person name="Jang H."/>
        </authorList>
    </citation>
    <scope>NUCLEOTIDE SEQUENCE [LARGE SCALE GENOMIC DNA]</scope>
</reference>
<evidence type="ECO:0000313" key="2">
    <source>
        <dbReference type="EMBL" id="KAL2508660.1"/>
    </source>
</evidence>
<sequence length="120" mass="13478">MSTIMNMLQRMTAPPPAAEIPPTVETPLAIEIPPAVEIPPSETIQTHGMTSTSRYSIPATGRTFGTKKVDEAITRRKNRERPIFIKEYPFTEELMNVHLPFKFKEPTGDFDGTTDPINHI</sequence>